<dbReference type="EMBL" id="CM044708">
    <property type="protein sequence ID" value="KAI5647837.1"/>
    <property type="molecule type" value="Genomic_DNA"/>
</dbReference>
<protein>
    <submittedName>
        <fullName evidence="1">Uncharacterized protein</fullName>
    </submittedName>
</protein>
<evidence type="ECO:0000313" key="2">
    <source>
        <dbReference type="Proteomes" id="UP001060085"/>
    </source>
</evidence>
<organism evidence="1 2">
    <name type="scientific">Catharanthus roseus</name>
    <name type="common">Madagascar periwinkle</name>
    <name type="synonym">Vinca rosea</name>
    <dbReference type="NCBI Taxonomy" id="4058"/>
    <lineage>
        <taxon>Eukaryota</taxon>
        <taxon>Viridiplantae</taxon>
        <taxon>Streptophyta</taxon>
        <taxon>Embryophyta</taxon>
        <taxon>Tracheophyta</taxon>
        <taxon>Spermatophyta</taxon>
        <taxon>Magnoliopsida</taxon>
        <taxon>eudicotyledons</taxon>
        <taxon>Gunneridae</taxon>
        <taxon>Pentapetalae</taxon>
        <taxon>asterids</taxon>
        <taxon>lamiids</taxon>
        <taxon>Gentianales</taxon>
        <taxon>Apocynaceae</taxon>
        <taxon>Rauvolfioideae</taxon>
        <taxon>Vinceae</taxon>
        <taxon>Catharanthinae</taxon>
        <taxon>Catharanthus</taxon>
    </lineage>
</organism>
<reference evidence="2" key="1">
    <citation type="journal article" date="2023" name="Nat. Plants">
        <title>Single-cell RNA sequencing provides a high-resolution roadmap for understanding the multicellular compartmentation of specialized metabolism.</title>
        <authorList>
            <person name="Sun S."/>
            <person name="Shen X."/>
            <person name="Li Y."/>
            <person name="Li Y."/>
            <person name="Wang S."/>
            <person name="Li R."/>
            <person name="Zhang H."/>
            <person name="Shen G."/>
            <person name="Guo B."/>
            <person name="Wei J."/>
            <person name="Xu J."/>
            <person name="St-Pierre B."/>
            <person name="Chen S."/>
            <person name="Sun C."/>
        </authorList>
    </citation>
    <scope>NUCLEOTIDE SEQUENCE [LARGE SCALE GENOMIC DNA]</scope>
</reference>
<comment type="caution">
    <text evidence="1">The sequence shown here is derived from an EMBL/GenBank/DDBJ whole genome shotgun (WGS) entry which is preliminary data.</text>
</comment>
<accession>A0ACB9ZNP8</accession>
<name>A0ACB9ZNP8_CATRO</name>
<proteinExistence type="predicted"/>
<gene>
    <name evidence="1" type="ORF">M9H77_33842</name>
</gene>
<evidence type="ECO:0000313" key="1">
    <source>
        <dbReference type="EMBL" id="KAI5647837.1"/>
    </source>
</evidence>
<dbReference type="Proteomes" id="UP001060085">
    <property type="component" value="Linkage Group LG08"/>
</dbReference>
<keyword evidence="2" id="KW-1185">Reference proteome</keyword>
<sequence length="258" mass="30302">MSKFAGSRNKRPEVGRDVLAPTQKRKKVKASDWEQTEAAEGGPDRSLLKCRSRYIALTAWIYLYFPMFVPPFRHSSEGCKLYMQMFPTIGYKNENKLLDIRLRLNMMTADEVRWIPYRTQDIRDCWISTWHCIPAHLIQPWEARRPPNNRMYVLRNTFVDALWLEALSHLLTESWTSVPGIPTSSCTDHYMDWYLPRTHPKIQNLENVPSGYNVPVAPSMPPKALLDLISRECHKQDIDGNEFQRRVRDLLRKHYIAL</sequence>